<dbReference type="GO" id="GO:0006935">
    <property type="term" value="P:chemotaxis"/>
    <property type="evidence" value="ECO:0007669"/>
    <property type="project" value="UniProtKB-UniRule"/>
</dbReference>
<dbReference type="GO" id="GO:0008984">
    <property type="term" value="F:protein-glutamate methylesterase activity"/>
    <property type="evidence" value="ECO:0007669"/>
    <property type="project" value="UniProtKB-EC"/>
</dbReference>
<gene>
    <name evidence="6" type="ORF">EWE74_17400</name>
</gene>
<dbReference type="GO" id="GO:0000156">
    <property type="term" value="F:phosphorelay response regulator activity"/>
    <property type="evidence" value="ECO:0007669"/>
    <property type="project" value="InterPro"/>
</dbReference>
<protein>
    <recommendedName>
        <fullName evidence="2">protein-glutamate methylesterase</fullName>
        <ecNumber evidence="2">3.1.1.61</ecNumber>
    </recommendedName>
</protein>
<sequence length="193" mass="21466">MKNRKATEILLIGGSAGSISVLLEVLPHLNDHLSFPIMVIVHRQAHPESILEGLLAFRSRLPVEEAYDKMILKASRIYLVPADYHLLFEDKQMVSLDYSEKVNYSRPSIDVTFQSAAQIFMGHTTALLLSGANADGLEGLRCIAQQQGDVLVQDPDTAEIAYMPQQALLNLQVDAVLKPREMASFINQLSTKY</sequence>
<dbReference type="PANTHER" id="PTHR42872:SF6">
    <property type="entry name" value="PROTEIN-GLUTAMATE METHYLESTERASE_PROTEIN-GLUTAMINE GLUTAMINASE"/>
    <property type="match status" value="1"/>
</dbReference>
<feature type="active site" evidence="4">
    <location>
        <position position="15"/>
    </location>
</feature>
<dbReference type="OrthoDB" id="1524092at2"/>
<dbReference type="Proteomes" id="UP000292855">
    <property type="component" value="Unassembled WGS sequence"/>
</dbReference>
<evidence type="ECO:0000256" key="4">
    <source>
        <dbReference type="PROSITE-ProRule" id="PRU00050"/>
    </source>
</evidence>
<dbReference type="SUPFAM" id="SSF52738">
    <property type="entry name" value="Methylesterase CheB, C-terminal domain"/>
    <property type="match status" value="1"/>
</dbReference>
<feature type="active site" evidence="4">
    <location>
        <position position="42"/>
    </location>
</feature>
<evidence type="ECO:0000256" key="1">
    <source>
        <dbReference type="ARBA" id="ARBA00022801"/>
    </source>
</evidence>
<evidence type="ECO:0000313" key="6">
    <source>
        <dbReference type="EMBL" id="RZF58388.1"/>
    </source>
</evidence>
<evidence type="ECO:0000313" key="7">
    <source>
        <dbReference type="Proteomes" id="UP000292855"/>
    </source>
</evidence>
<organism evidence="6 7">
    <name type="scientific">Sphingobacterium corticibacterium</name>
    <dbReference type="NCBI Taxonomy" id="2484746"/>
    <lineage>
        <taxon>Bacteria</taxon>
        <taxon>Pseudomonadati</taxon>
        <taxon>Bacteroidota</taxon>
        <taxon>Sphingobacteriia</taxon>
        <taxon>Sphingobacteriales</taxon>
        <taxon>Sphingobacteriaceae</taxon>
        <taxon>Sphingobacterium</taxon>
    </lineage>
</organism>
<dbReference type="Gene3D" id="3.40.50.180">
    <property type="entry name" value="Methylesterase CheB, C-terminal domain"/>
    <property type="match status" value="1"/>
</dbReference>
<keyword evidence="7" id="KW-1185">Reference proteome</keyword>
<dbReference type="RefSeq" id="WP_130142938.1">
    <property type="nucleotide sequence ID" value="NZ_SGIT01000004.1"/>
</dbReference>
<feature type="active site" evidence="4">
    <location>
        <position position="135"/>
    </location>
</feature>
<feature type="domain" description="CheB-type methylesterase" evidence="5">
    <location>
        <begin position="3"/>
        <end position="193"/>
    </location>
</feature>
<comment type="catalytic activity">
    <reaction evidence="3">
        <text>[protein]-L-glutamate 5-O-methyl ester + H2O = L-glutamyl-[protein] + methanol + H(+)</text>
        <dbReference type="Rhea" id="RHEA:23236"/>
        <dbReference type="Rhea" id="RHEA-COMP:10208"/>
        <dbReference type="Rhea" id="RHEA-COMP:10311"/>
        <dbReference type="ChEBI" id="CHEBI:15377"/>
        <dbReference type="ChEBI" id="CHEBI:15378"/>
        <dbReference type="ChEBI" id="CHEBI:17790"/>
        <dbReference type="ChEBI" id="CHEBI:29973"/>
        <dbReference type="ChEBI" id="CHEBI:82795"/>
        <dbReference type="EC" id="3.1.1.61"/>
    </reaction>
</comment>
<evidence type="ECO:0000259" key="5">
    <source>
        <dbReference type="PROSITE" id="PS50122"/>
    </source>
</evidence>
<dbReference type="GO" id="GO:0005737">
    <property type="term" value="C:cytoplasm"/>
    <property type="evidence" value="ECO:0007669"/>
    <property type="project" value="InterPro"/>
</dbReference>
<accession>A0A4V2DBL3</accession>
<dbReference type="PANTHER" id="PTHR42872">
    <property type="entry name" value="PROTEIN-GLUTAMATE METHYLESTERASE/PROTEIN-GLUTAMINE GLUTAMINASE"/>
    <property type="match status" value="1"/>
</dbReference>
<dbReference type="EC" id="3.1.1.61" evidence="2"/>
<dbReference type="AlphaFoldDB" id="A0A4V2DBL3"/>
<evidence type="ECO:0000256" key="3">
    <source>
        <dbReference type="ARBA" id="ARBA00048267"/>
    </source>
</evidence>
<dbReference type="CDD" id="cd16433">
    <property type="entry name" value="CheB"/>
    <property type="match status" value="1"/>
</dbReference>
<dbReference type="PROSITE" id="PS50122">
    <property type="entry name" value="CHEB"/>
    <property type="match status" value="1"/>
</dbReference>
<dbReference type="InterPro" id="IPR035909">
    <property type="entry name" value="CheB_C"/>
</dbReference>
<dbReference type="EMBL" id="SGIT01000004">
    <property type="protein sequence ID" value="RZF58388.1"/>
    <property type="molecule type" value="Genomic_DNA"/>
</dbReference>
<proteinExistence type="predicted"/>
<keyword evidence="1 4" id="KW-0378">Hydrolase</keyword>
<name>A0A4V2DBL3_9SPHI</name>
<evidence type="ECO:0000256" key="2">
    <source>
        <dbReference type="ARBA" id="ARBA00039140"/>
    </source>
</evidence>
<comment type="caution">
    <text evidence="6">The sequence shown here is derived from an EMBL/GenBank/DDBJ whole genome shotgun (WGS) entry which is preliminary data.</text>
</comment>
<keyword evidence="4" id="KW-0145">Chemotaxis</keyword>
<reference evidence="6 7" key="1">
    <citation type="submission" date="2019-02" db="EMBL/GenBank/DDBJ databases">
        <authorList>
            <person name="Li Y."/>
        </authorList>
    </citation>
    <scope>NUCLEOTIDE SEQUENCE [LARGE SCALE GENOMIC DNA]</scope>
    <source>
        <strain evidence="6 7">30C10-4-7</strain>
    </source>
</reference>
<dbReference type="Pfam" id="PF01339">
    <property type="entry name" value="CheB_methylest"/>
    <property type="match status" value="1"/>
</dbReference>
<dbReference type="InterPro" id="IPR000673">
    <property type="entry name" value="Sig_transdc_resp-reg_Me-estase"/>
</dbReference>